<accession>X1VNW7</accession>
<proteinExistence type="predicted"/>
<evidence type="ECO:0000313" key="1">
    <source>
        <dbReference type="EMBL" id="GAJ18066.1"/>
    </source>
</evidence>
<dbReference type="EMBL" id="BARW01036460">
    <property type="protein sequence ID" value="GAJ18066.1"/>
    <property type="molecule type" value="Genomic_DNA"/>
</dbReference>
<gene>
    <name evidence="1" type="ORF">S12H4_56586</name>
</gene>
<dbReference type="AlphaFoldDB" id="X1VNW7"/>
<reference evidence="1" key="1">
    <citation type="journal article" date="2014" name="Front. Microbiol.">
        <title>High frequency of phylogenetically diverse reductive dehalogenase-homologous genes in deep subseafloor sedimentary metagenomes.</title>
        <authorList>
            <person name="Kawai M."/>
            <person name="Futagami T."/>
            <person name="Toyoda A."/>
            <person name="Takaki Y."/>
            <person name="Nishi S."/>
            <person name="Hori S."/>
            <person name="Arai W."/>
            <person name="Tsubouchi T."/>
            <person name="Morono Y."/>
            <person name="Uchiyama I."/>
            <person name="Ito T."/>
            <person name="Fujiyama A."/>
            <person name="Inagaki F."/>
            <person name="Takami H."/>
        </authorList>
    </citation>
    <scope>NUCLEOTIDE SEQUENCE</scope>
    <source>
        <strain evidence="1">Expedition CK06-06</strain>
    </source>
</reference>
<sequence>TIAELLAIGASVPIATRGKVYVRGRNDMATGQKLGIRMIIKDPDGIVVQDYQDWEFGDTNPGDDHQFIGGGFDIDKSGDWTIVITLAMRPDDPITVDSYSGVLCRVTEEFAGTIIKKELEYDSARGDIPVL</sequence>
<feature type="non-terminal residue" evidence="1">
    <location>
        <position position="1"/>
    </location>
</feature>
<comment type="caution">
    <text evidence="1">The sequence shown here is derived from an EMBL/GenBank/DDBJ whole genome shotgun (WGS) entry which is preliminary data.</text>
</comment>
<protein>
    <submittedName>
        <fullName evidence="1">Uncharacterized protein</fullName>
    </submittedName>
</protein>
<organism evidence="1">
    <name type="scientific">marine sediment metagenome</name>
    <dbReference type="NCBI Taxonomy" id="412755"/>
    <lineage>
        <taxon>unclassified sequences</taxon>
        <taxon>metagenomes</taxon>
        <taxon>ecological metagenomes</taxon>
    </lineage>
</organism>
<name>X1VNW7_9ZZZZ</name>